<feature type="transmembrane region" description="Helical" evidence="1">
    <location>
        <begin position="12"/>
        <end position="32"/>
    </location>
</feature>
<proteinExistence type="predicted"/>
<keyword evidence="1" id="KW-0472">Membrane</keyword>
<dbReference type="Proteomes" id="UP001447516">
    <property type="component" value="Unassembled WGS sequence"/>
</dbReference>
<evidence type="ECO:0000256" key="1">
    <source>
        <dbReference type="SAM" id="Phobius"/>
    </source>
</evidence>
<sequence>MTLAFTASRVLHLSAVWGAMALMFGPVANAYFRSVRGSAHAPGSNSAATR</sequence>
<comment type="caution">
    <text evidence="2">The sequence shown here is derived from an EMBL/GenBank/DDBJ whole genome shotgun (WGS) entry which is preliminary data.</text>
</comment>
<protein>
    <submittedName>
        <fullName evidence="2">Uncharacterized protein</fullName>
    </submittedName>
</protein>
<reference evidence="2 3" key="1">
    <citation type="submission" date="2024-05" db="EMBL/GenBank/DDBJ databases">
        <title>Microbispora sp.ZYX-F-249.</title>
        <authorList>
            <person name="Xie H."/>
        </authorList>
    </citation>
    <scope>NUCLEOTIDE SEQUENCE [LARGE SCALE GENOMIC DNA]</scope>
    <source>
        <strain evidence="2 3">ZYX-F-249</strain>
    </source>
</reference>
<keyword evidence="3" id="KW-1185">Reference proteome</keyword>
<evidence type="ECO:0000313" key="3">
    <source>
        <dbReference type="Proteomes" id="UP001447516"/>
    </source>
</evidence>
<dbReference type="EMBL" id="JBDJAW010000063">
    <property type="protein sequence ID" value="MEN3540878.1"/>
    <property type="molecule type" value="Genomic_DNA"/>
</dbReference>
<evidence type="ECO:0000313" key="2">
    <source>
        <dbReference type="EMBL" id="MEN3540878.1"/>
    </source>
</evidence>
<gene>
    <name evidence="2" type="ORF">AAH991_37595</name>
</gene>
<accession>A0ABV0B034</accession>
<dbReference type="RefSeq" id="WP_346230719.1">
    <property type="nucleotide sequence ID" value="NZ_JBDJAW010000063.1"/>
</dbReference>
<keyword evidence="1" id="KW-0812">Transmembrane</keyword>
<name>A0ABV0B034_9ACTN</name>
<organism evidence="2 3">
    <name type="scientific">Microbispora maris</name>
    <dbReference type="NCBI Taxonomy" id="3144104"/>
    <lineage>
        <taxon>Bacteria</taxon>
        <taxon>Bacillati</taxon>
        <taxon>Actinomycetota</taxon>
        <taxon>Actinomycetes</taxon>
        <taxon>Streptosporangiales</taxon>
        <taxon>Streptosporangiaceae</taxon>
        <taxon>Microbispora</taxon>
    </lineage>
</organism>
<keyword evidence="1" id="KW-1133">Transmembrane helix</keyword>